<gene>
    <name evidence="4" type="ORF">NEZAVI_LOCUS5163</name>
</gene>
<keyword evidence="5" id="KW-1185">Reference proteome</keyword>
<feature type="domain" description="Aldehyde dehydrogenase" evidence="3">
    <location>
        <begin position="44"/>
        <end position="505"/>
    </location>
</feature>
<proteinExistence type="inferred from homology"/>
<dbReference type="FunFam" id="3.40.605.10:FF:000050">
    <property type="entry name" value="Aldehyde dehydrogenase, mitochondrial"/>
    <property type="match status" value="1"/>
</dbReference>
<sequence>MFAVGNSCKRSLGGLSKRTYASKLPEPQRNPKLPNTKLFINNEWVDALSGKTFKAVNPTTGEVITEIQKGGKEDVDRAVQAAREAFKLGAPWRKMDASKRGILINKFVDLMERDLVYLSSLEVLDCGKLYNTLMRTDVPTSGKNFRYYAGFADKNNGITTAMDGSFLSYTRHEPVGVAGLIAPWNFGVAFVAWKLAPALAAGCTAVFKPSQHSTLTTLHLAELMKEAGFPPGVVNIVPGGGDVGTALAVHPDVDKVSFTGSTEIGKVVYRNGSETMKRLTLQLAGKSPNIILPDADLDQAVEHGHFAIFNNTGQCCTAGSRTFVHESMYEKFVEKSIARIKAVKIGDPFDLSTNQGPQTTEEQLNIILKMVEQGKKEGAKLEIGGNRVDRPGFFMEPTLFTDLKDDMTIAKEEIFGPVQQIFSYKTIDEVIERANNTEYGLASSIFGQNIDQINTIAQALRAGLVWINCYHAILPQAPFGGYKMSGFGREGGPYGLEEFSEVKAVIMKTPTKNS</sequence>
<evidence type="ECO:0000259" key="3">
    <source>
        <dbReference type="Pfam" id="PF00171"/>
    </source>
</evidence>
<dbReference type="PROSITE" id="PS00070">
    <property type="entry name" value="ALDEHYDE_DEHYDR_CYS"/>
    <property type="match status" value="1"/>
</dbReference>
<dbReference type="InterPro" id="IPR016162">
    <property type="entry name" value="Ald_DH_N"/>
</dbReference>
<organism evidence="4 5">
    <name type="scientific">Nezara viridula</name>
    <name type="common">Southern green stink bug</name>
    <name type="synonym">Cimex viridulus</name>
    <dbReference type="NCBI Taxonomy" id="85310"/>
    <lineage>
        <taxon>Eukaryota</taxon>
        <taxon>Metazoa</taxon>
        <taxon>Ecdysozoa</taxon>
        <taxon>Arthropoda</taxon>
        <taxon>Hexapoda</taxon>
        <taxon>Insecta</taxon>
        <taxon>Pterygota</taxon>
        <taxon>Neoptera</taxon>
        <taxon>Paraneoptera</taxon>
        <taxon>Hemiptera</taxon>
        <taxon>Heteroptera</taxon>
        <taxon>Panheteroptera</taxon>
        <taxon>Pentatomomorpha</taxon>
        <taxon>Pentatomoidea</taxon>
        <taxon>Pentatomidae</taxon>
        <taxon>Pentatominae</taxon>
        <taxon>Nezara</taxon>
    </lineage>
</organism>
<keyword evidence="2" id="KW-0560">Oxidoreductase</keyword>
<comment type="similarity">
    <text evidence="1">Belongs to the aldehyde dehydrogenase family.</text>
</comment>
<dbReference type="Pfam" id="PF00171">
    <property type="entry name" value="Aldedh"/>
    <property type="match status" value="1"/>
</dbReference>
<dbReference type="Gene3D" id="3.40.309.10">
    <property type="entry name" value="Aldehyde Dehydrogenase, Chain A, domain 2"/>
    <property type="match status" value="1"/>
</dbReference>
<dbReference type="FunFam" id="3.40.605.10:FF:000026">
    <property type="entry name" value="Aldehyde dehydrogenase, putative"/>
    <property type="match status" value="1"/>
</dbReference>
<dbReference type="PANTHER" id="PTHR11699">
    <property type="entry name" value="ALDEHYDE DEHYDROGENASE-RELATED"/>
    <property type="match status" value="1"/>
</dbReference>
<dbReference type="FunFam" id="3.40.309.10:FF:000001">
    <property type="entry name" value="Mitochondrial aldehyde dehydrogenase 2"/>
    <property type="match status" value="1"/>
</dbReference>
<dbReference type="SUPFAM" id="SSF53720">
    <property type="entry name" value="ALDH-like"/>
    <property type="match status" value="1"/>
</dbReference>
<dbReference type="Proteomes" id="UP001152798">
    <property type="component" value="Chromosome 3"/>
</dbReference>
<dbReference type="AlphaFoldDB" id="A0A9P0H0S4"/>
<dbReference type="GO" id="GO:0016620">
    <property type="term" value="F:oxidoreductase activity, acting on the aldehyde or oxo group of donors, NAD or NADP as acceptor"/>
    <property type="evidence" value="ECO:0007669"/>
    <property type="project" value="InterPro"/>
</dbReference>
<reference evidence="4" key="1">
    <citation type="submission" date="2022-01" db="EMBL/GenBank/DDBJ databases">
        <authorList>
            <person name="King R."/>
        </authorList>
    </citation>
    <scope>NUCLEOTIDE SEQUENCE</scope>
</reference>
<evidence type="ECO:0000313" key="5">
    <source>
        <dbReference type="Proteomes" id="UP001152798"/>
    </source>
</evidence>
<protein>
    <recommendedName>
        <fullName evidence="3">Aldehyde dehydrogenase domain-containing protein</fullName>
    </recommendedName>
</protein>
<dbReference type="Gene3D" id="3.40.605.10">
    <property type="entry name" value="Aldehyde Dehydrogenase, Chain A, domain 1"/>
    <property type="match status" value="1"/>
</dbReference>
<dbReference type="OrthoDB" id="310895at2759"/>
<dbReference type="InterPro" id="IPR016161">
    <property type="entry name" value="Ald_DH/histidinol_DH"/>
</dbReference>
<evidence type="ECO:0000256" key="2">
    <source>
        <dbReference type="ARBA" id="ARBA00023002"/>
    </source>
</evidence>
<name>A0A9P0H0S4_NEZVI</name>
<dbReference type="EMBL" id="OV725079">
    <property type="protein sequence ID" value="CAH1394724.1"/>
    <property type="molecule type" value="Genomic_DNA"/>
</dbReference>
<accession>A0A9P0H0S4</accession>
<dbReference type="InterPro" id="IPR015590">
    <property type="entry name" value="Aldehyde_DH_dom"/>
</dbReference>
<dbReference type="InterPro" id="IPR016163">
    <property type="entry name" value="Ald_DH_C"/>
</dbReference>
<dbReference type="InterPro" id="IPR016160">
    <property type="entry name" value="Ald_DH_CS_CYS"/>
</dbReference>
<evidence type="ECO:0000256" key="1">
    <source>
        <dbReference type="ARBA" id="ARBA00009986"/>
    </source>
</evidence>
<evidence type="ECO:0000313" key="4">
    <source>
        <dbReference type="EMBL" id="CAH1394724.1"/>
    </source>
</evidence>